<dbReference type="Proteomes" id="UP000789759">
    <property type="component" value="Unassembled WGS sequence"/>
</dbReference>
<keyword evidence="2" id="KW-1185">Reference proteome</keyword>
<dbReference type="AlphaFoldDB" id="A0A9N9KAQ9"/>
<organism evidence="1 2">
    <name type="scientific">Cetraspora pellucida</name>
    <dbReference type="NCBI Taxonomy" id="1433469"/>
    <lineage>
        <taxon>Eukaryota</taxon>
        <taxon>Fungi</taxon>
        <taxon>Fungi incertae sedis</taxon>
        <taxon>Mucoromycota</taxon>
        <taxon>Glomeromycotina</taxon>
        <taxon>Glomeromycetes</taxon>
        <taxon>Diversisporales</taxon>
        <taxon>Gigasporaceae</taxon>
        <taxon>Cetraspora</taxon>
    </lineage>
</organism>
<dbReference type="OrthoDB" id="2317712at2759"/>
<dbReference type="EMBL" id="CAJVQA010047850">
    <property type="protein sequence ID" value="CAG8819336.1"/>
    <property type="molecule type" value="Genomic_DNA"/>
</dbReference>
<proteinExistence type="predicted"/>
<name>A0A9N9KAQ9_9GLOM</name>
<sequence length="175" mass="20008">LHLDTINSAFVEDIEDEPQMMLKSFLNGVKSSNLIDIIPARWYKDSIVAQLDINLKSSPVLTAIKPCIKTLLLSFETTFIFQNLQQFQKLEYNEIIHYTTPLRNQFGIAFSISKTAINIALETNSDKELIRMLKNFIIIKWQGCKDSSFNANNSYDNTNESVIKNSESDKIVPLQ</sequence>
<gene>
    <name evidence="1" type="ORF">CPELLU_LOCUS19529</name>
</gene>
<reference evidence="1" key="1">
    <citation type="submission" date="2021-06" db="EMBL/GenBank/DDBJ databases">
        <authorList>
            <person name="Kallberg Y."/>
            <person name="Tangrot J."/>
            <person name="Rosling A."/>
        </authorList>
    </citation>
    <scope>NUCLEOTIDE SEQUENCE</scope>
    <source>
        <strain evidence="1">FL966</strain>
    </source>
</reference>
<protein>
    <submittedName>
        <fullName evidence="1">10566_t:CDS:1</fullName>
    </submittedName>
</protein>
<evidence type="ECO:0000313" key="2">
    <source>
        <dbReference type="Proteomes" id="UP000789759"/>
    </source>
</evidence>
<evidence type="ECO:0000313" key="1">
    <source>
        <dbReference type="EMBL" id="CAG8819336.1"/>
    </source>
</evidence>
<feature type="non-terminal residue" evidence="1">
    <location>
        <position position="175"/>
    </location>
</feature>
<comment type="caution">
    <text evidence="1">The sequence shown here is derived from an EMBL/GenBank/DDBJ whole genome shotgun (WGS) entry which is preliminary data.</text>
</comment>
<accession>A0A9N9KAQ9</accession>